<accession>B8HRA3</accession>
<name>B8HRA3_CYAP4</name>
<dbReference type="InterPro" id="IPR036188">
    <property type="entry name" value="FAD/NAD-bd_sf"/>
</dbReference>
<dbReference type="eggNOG" id="COG0654">
    <property type="taxonomic scope" value="Bacteria"/>
</dbReference>
<dbReference type="EMBL" id="CP001344">
    <property type="protein sequence ID" value="ACL44091.1"/>
    <property type="molecule type" value="Genomic_DNA"/>
</dbReference>
<dbReference type="SUPFAM" id="SSF51905">
    <property type="entry name" value="FAD/NAD(P)-binding domain"/>
    <property type="match status" value="1"/>
</dbReference>
<dbReference type="PANTHER" id="PTHR32098:SF5">
    <property type="entry name" value="LYCOPENE BETA_EPSILON CYCLASE PROTEIN"/>
    <property type="match status" value="1"/>
</dbReference>
<dbReference type="HOGENOM" id="CLU_027173_1_0_3"/>
<organism evidence="1">
    <name type="scientific">Cyanothece sp. (strain PCC 7425 / ATCC 29141)</name>
    <dbReference type="NCBI Taxonomy" id="395961"/>
    <lineage>
        <taxon>Bacteria</taxon>
        <taxon>Bacillati</taxon>
        <taxon>Cyanobacteriota</taxon>
        <taxon>Cyanophyceae</taxon>
        <taxon>Gomontiellales</taxon>
        <taxon>Cyanothecaceae</taxon>
        <taxon>Cyanothece</taxon>
    </lineage>
</organism>
<dbReference type="AlphaFoldDB" id="B8HRA3"/>
<proteinExistence type="predicted"/>
<gene>
    <name evidence="1" type="ordered locus">Cyan7425_1722</name>
</gene>
<evidence type="ECO:0000313" key="1">
    <source>
        <dbReference type="EMBL" id="ACL44091.1"/>
    </source>
</evidence>
<reference evidence="1" key="1">
    <citation type="submission" date="2009-01" db="EMBL/GenBank/DDBJ databases">
        <title>Complete sequence of chromosome Cyanothece sp. PCC 7425.</title>
        <authorList>
            <consortium name="US DOE Joint Genome Institute"/>
            <person name="Lucas S."/>
            <person name="Copeland A."/>
            <person name="Lapidus A."/>
            <person name="Glavina del Rio T."/>
            <person name="Dalin E."/>
            <person name="Tice H."/>
            <person name="Bruce D."/>
            <person name="Goodwin L."/>
            <person name="Pitluck S."/>
            <person name="Sims D."/>
            <person name="Meineke L."/>
            <person name="Brettin T."/>
            <person name="Detter J.C."/>
            <person name="Han C."/>
            <person name="Larimer F."/>
            <person name="Land M."/>
            <person name="Hauser L."/>
            <person name="Kyrpides N."/>
            <person name="Ovchinnikova G."/>
            <person name="Liberton M."/>
            <person name="Stoeckel J."/>
            <person name="Banerjee A."/>
            <person name="Singh A."/>
            <person name="Page L."/>
            <person name="Sato H."/>
            <person name="Zhao L."/>
            <person name="Sherman L."/>
            <person name="Pakrasi H."/>
            <person name="Richardson P."/>
        </authorList>
    </citation>
    <scope>NUCLEOTIDE SEQUENCE</scope>
    <source>
        <strain evidence="1">PCC 7425</strain>
    </source>
</reference>
<protein>
    <submittedName>
        <fullName evidence="1">FAD dependent oxidoreductase</fullName>
    </submittedName>
</protein>
<dbReference type="Gene3D" id="3.50.50.60">
    <property type="entry name" value="FAD/NAD(P)-binding domain"/>
    <property type="match status" value="1"/>
</dbReference>
<dbReference type="STRING" id="395961.Cyan7425_1722"/>
<dbReference type="KEGG" id="cyn:Cyan7425_1722"/>
<sequence length="526" mass="58927">MALKLQILLATLMFLKPDLDSILAQVPGDALANLRRVDRLWQNLGRSDSIPTVIRHSPEHLGELDQDVVICGGTLGVFLAATLARRGWRVTLLERGILRGRDQEWNTSRSELATLLELELLSEAELEQAIASEFNPVRLSFGGEDFWLRDVLNIGVDPVFLLNRLKHRFLEAGGQLLEHTVFETATIHPNGIAIQSGGTTLTARLLLDGMGHFSPIVTQARAGQCPDSVCLVVGTCAGGIPENTTADLMVSFTPIQQQHQYFWEAFPARGGRTTYLFTYTDPQADRLSLEDLFTDYLRLLPDYQSISLEQLQIHRALFGFFPAYRRSPLKTPWDRILPIGDSSSNQSPLSFGGFGAMLRHLSRLDGGIDQALNSDVLTASGLALLQPYQPNLSVTWLFQRAMSVRSNQNLDPEQINRLLRVVFATMEQLGDRVMQPFLRDVIQFSGLSQTLLQVAIRHPLLVGQIIPHVGVPALLDWCIHYLNLGIYSGLADLAPNFTFCIDYLTDKQRYYGRRWLETWKYGSGKD</sequence>
<dbReference type="PANTHER" id="PTHR32098">
    <property type="entry name" value="LYCOPENE BETA/EPSILON CYCLASE PROTEIN"/>
    <property type="match status" value="1"/>
</dbReference>